<name>A0A1U7LKS2_NEOID</name>
<organism evidence="2 3">
    <name type="scientific">Neolecta irregularis (strain DAH-3)</name>
    <dbReference type="NCBI Taxonomy" id="1198029"/>
    <lineage>
        <taxon>Eukaryota</taxon>
        <taxon>Fungi</taxon>
        <taxon>Dikarya</taxon>
        <taxon>Ascomycota</taxon>
        <taxon>Taphrinomycotina</taxon>
        <taxon>Neolectales</taxon>
        <taxon>Neolectaceae</taxon>
        <taxon>Neolecta</taxon>
    </lineage>
</organism>
<gene>
    <name evidence="2" type="ORF">NEOLI_000845</name>
</gene>
<keyword evidence="2" id="KW-0378">Hydrolase</keyword>
<keyword evidence="3" id="KW-1185">Reference proteome</keyword>
<dbReference type="EMBL" id="LXFE01002012">
    <property type="protein sequence ID" value="OLL23255.1"/>
    <property type="molecule type" value="Genomic_DNA"/>
</dbReference>
<comment type="caution">
    <text evidence="2">The sequence shown here is derived from an EMBL/GenBank/DDBJ whole genome shotgun (WGS) entry which is preliminary data.</text>
</comment>
<sequence length="97" mass="11430">MSIADPAPFTDEPHAPQSPETTDDRFVPKPVTPQEQADFNYWTKSFKYLLNIGLTEAEKQEYQEFADRKFYFAKKERCEKWRNQALKTCAETSLLIY</sequence>
<feature type="region of interest" description="Disordered" evidence="1">
    <location>
        <begin position="1"/>
        <end position="33"/>
    </location>
</feature>
<protein>
    <submittedName>
        <fullName evidence="2">Mitochondrial inner membrane protease ATP23</fullName>
    </submittedName>
</protein>
<accession>A0A1U7LKS2</accession>
<reference evidence="2 3" key="1">
    <citation type="submission" date="2016-04" db="EMBL/GenBank/DDBJ databases">
        <title>Evolutionary innovation and constraint leading to complex multicellularity in the Ascomycota.</title>
        <authorList>
            <person name="Cisse O."/>
            <person name="Nguyen A."/>
            <person name="Hewitt D.A."/>
            <person name="Jedd G."/>
            <person name="Stajich J.E."/>
        </authorList>
    </citation>
    <scope>NUCLEOTIDE SEQUENCE [LARGE SCALE GENOMIC DNA]</scope>
    <source>
        <strain evidence="2 3">DAH-3</strain>
    </source>
</reference>
<dbReference type="Proteomes" id="UP000186594">
    <property type="component" value="Unassembled WGS sequence"/>
</dbReference>
<dbReference type="GO" id="GO:0008233">
    <property type="term" value="F:peptidase activity"/>
    <property type="evidence" value="ECO:0007669"/>
    <property type="project" value="UniProtKB-KW"/>
</dbReference>
<evidence type="ECO:0000313" key="3">
    <source>
        <dbReference type="Proteomes" id="UP000186594"/>
    </source>
</evidence>
<keyword evidence="2" id="KW-0645">Protease</keyword>
<dbReference type="OrthoDB" id="285308at2759"/>
<evidence type="ECO:0000313" key="2">
    <source>
        <dbReference type="EMBL" id="OLL23255.1"/>
    </source>
</evidence>
<dbReference type="AlphaFoldDB" id="A0A1U7LKS2"/>
<evidence type="ECO:0000256" key="1">
    <source>
        <dbReference type="SAM" id="MobiDB-lite"/>
    </source>
</evidence>
<proteinExistence type="predicted"/>
<dbReference type="GO" id="GO:0006508">
    <property type="term" value="P:proteolysis"/>
    <property type="evidence" value="ECO:0007669"/>
    <property type="project" value="UniProtKB-KW"/>
</dbReference>